<sequence>MTATVVQGFRRYEFTSSVTSFLSNLAREMNTFPYVDPNWKVTYFPDDPNSQPRAYNNRNQTYSSPQGAVSIENVNNDSLFFSLCLNLPYQYNSSGSSYIQGYQLKCGLNRSTNGNAPYPDIALNMGEYTNVPFSTSATGSSNNYNISYKWTIFPMKESIFIFGEATNNLGYAYPFRLYMGKLLTHDKEDPAVEGGFIGIFSHAPVESSSEWTNNSLFNVGRGVVKTSRNNKKYELYNFCTSAQATSPGAGNRYFISPWYVYQPKEGVRGEFQQMKSVVFKDARSYPDGSMIDLEGKRYHVFHVNDQQQPTNYKYWIDISGQTRYIQPYFFDSNTLLGDGQRAILFELPTEVSN</sequence>
<dbReference type="AlphaFoldDB" id="A0A1G5JVU3"/>
<proteinExistence type="predicted"/>
<gene>
    <name evidence="1" type="ORF">SAMN05720606_11225</name>
</gene>
<organism evidence="1 2">
    <name type="scientific">Paenibacillus polysaccharolyticus</name>
    <dbReference type="NCBI Taxonomy" id="582692"/>
    <lineage>
        <taxon>Bacteria</taxon>
        <taxon>Bacillati</taxon>
        <taxon>Bacillota</taxon>
        <taxon>Bacilli</taxon>
        <taxon>Bacillales</taxon>
        <taxon>Paenibacillaceae</taxon>
        <taxon>Paenibacillus</taxon>
    </lineage>
</organism>
<reference evidence="2" key="1">
    <citation type="submission" date="2016-10" db="EMBL/GenBank/DDBJ databases">
        <authorList>
            <person name="Varghese N."/>
            <person name="Submissions S."/>
        </authorList>
    </citation>
    <scope>NUCLEOTIDE SEQUENCE [LARGE SCALE GENOMIC DNA]</scope>
    <source>
        <strain evidence="2">BL9</strain>
    </source>
</reference>
<evidence type="ECO:0000313" key="2">
    <source>
        <dbReference type="Proteomes" id="UP000198538"/>
    </source>
</evidence>
<dbReference type="RefSeq" id="WP_090922349.1">
    <property type="nucleotide sequence ID" value="NZ_FMVM01000012.1"/>
</dbReference>
<accession>A0A1G5JVU3</accession>
<name>A0A1G5JVU3_9BACL</name>
<protein>
    <submittedName>
        <fullName evidence="1">Uncharacterized protein</fullName>
    </submittedName>
</protein>
<keyword evidence="2" id="KW-1185">Reference proteome</keyword>
<evidence type="ECO:0000313" key="1">
    <source>
        <dbReference type="EMBL" id="SCY91799.1"/>
    </source>
</evidence>
<dbReference type="EMBL" id="FMVM01000012">
    <property type="protein sequence ID" value="SCY91799.1"/>
    <property type="molecule type" value="Genomic_DNA"/>
</dbReference>
<dbReference type="Proteomes" id="UP000198538">
    <property type="component" value="Unassembled WGS sequence"/>
</dbReference>
<dbReference type="STRING" id="582692.SAMN05720606_11225"/>